<evidence type="ECO:0000256" key="1">
    <source>
        <dbReference type="SAM" id="SignalP"/>
    </source>
</evidence>
<accession>A0A267GLR0</accession>
<evidence type="ECO:0000313" key="2">
    <source>
        <dbReference type="EMBL" id="PAA86955.1"/>
    </source>
</evidence>
<feature type="chain" id="PRO_5012650501" description="FZ domain-containing protein" evidence="1">
    <location>
        <begin position="25"/>
        <end position="122"/>
    </location>
</feature>
<organism evidence="2 3">
    <name type="scientific">Macrostomum lignano</name>
    <dbReference type="NCBI Taxonomy" id="282301"/>
    <lineage>
        <taxon>Eukaryota</taxon>
        <taxon>Metazoa</taxon>
        <taxon>Spiralia</taxon>
        <taxon>Lophotrochozoa</taxon>
        <taxon>Platyhelminthes</taxon>
        <taxon>Rhabditophora</taxon>
        <taxon>Macrostomorpha</taxon>
        <taxon>Macrostomida</taxon>
        <taxon>Macrostomidae</taxon>
        <taxon>Macrostomum</taxon>
    </lineage>
</organism>
<comment type="caution">
    <text evidence="2">The sequence shown here is derived from an EMBL/GenBank/DDBJ whole genome shotgun (WGS) entry which is preliminary data.</text>
</comment>
<feature type="signal peptide" evidence="1">
    <location>
        <begin position="1"/>
        <end position="24"/>
    </location>
</feature>
<protein>
    <recommendedName>
        <fullName evidence="4">FZ domain-containing protein</fullName>
    </recommendedName>
</protein>
<sequence length="122" mass="13737">MNFSLKFRTRVVVLLLVAATGVSGGSICFPHYGTEVVPGYEEALIRGFMNDFGMSPDEPLIAIDYKELVTQMNMMYCLGDMVKHDWGDADKREVMQCSLCPIFAPMYSACNNPDVSRCYNTW</sequence>
<keyword evidence="3" id="KW-1185">Reference proteome</keyword>
<keyword evidence="1" id="KW-0732">Signal</keyword>
<dbReference type="Proteomes" id="UP000215902">
    <property type="component" value="Unassembled WGS sequence"/>
</dbReference>
<evidence type="ECO:0000313" key="3">
    <source>
        <dbReference type="Proteomes" id="UP000215902"/>
    </source>
</evidence>
<proteinExistence type="predicted"/>
<evidence type="ECO:0008006" key="4">
    <source>
        <dbReference type="Google" id="ProtNLM"/>
    </source>
</evidence>
<reference evidence="2 3" key="1">
    <citation type="submission" date="2017-06" db="EMBL/GenBank/DDBJ databases">
        <title>A platform for efficient transgenesis in Macrostomum lignano, a flatworm model organism for stem cell research.</title>
        <authorList>
            <person name="Berezikov E."/>
        </authorList>
    </citation>
    <scope>NUCLEOTIDE SEQUENCE [LARGE SCALE GENOMIC DNA]</scope>
    <source>
        <strain evidence="2">DV1</strain>
        <tissue evidence="2">Whole organism</tissue>
    </source>
</reference>
<gene>
    <name evidence="2" type="ORF">BOX15_Mlig014020g1</name>
</gene>
<dbReference type="EMBL" id="NIVC01000256">
    <property type="protein sequence ID" value="PAA86955.1"/>
    <property type="molecule type" value="Genomic_DNA"/>
</dbReference>
<dbReference type="AlphaFoldDB" id="A0A267GLR0"/>
<name>A0A267GLR0_9PLAT</name>